<dbReference type="EMBL" id="FXXI01000002">
    <property type="protein sequence ID" value="SMS00288.1"/>
    <property type="molecule type" value="Genomic_DNA"/>
</dbReference>
<dbReference type="Proteomes" id="UP000196125">
    <property type="component" value="Unassembled WGS sequence"/>
</dbReference>
<protein>
    <submittedName>
        <fullName evidence="2">DUF1127 domain-containing protein</fullName>
    </submittedName>
</protein>
<evidence type="ECO:0000313" key="2">
    <source>
        <dbReference type="EMBL" id="MDW6001685.1"/>
    </source>
</evidence>
<sequence>MNEIVNKLQPPVIDTYRFWVKNIYSLIKQWRQNAKTRRQLSELPEHLLEDIGVTPEEAHKESQKYFWD</sequence>
<dbReference type="InterPro" id="IPR009506">
    <property type="entry name" value="YjiS-like"/>
</dbReference>
<dbReference type="AlphaFoldDB" id="A0A1Y6IRN9"/>
<reference evidence="2 5" key="2">
    <citation type="submission" date="2023-11" db="EMBL/GenBank/DDBJ databases">
        <title>Plant-associative lifestyle of Vibrio porteresiae and its evolutionary dynamics.</title>
        <authorList>
            <person name="Rameshkumar N."/>
            <person name="Kirti K."/>
        </authorList>
    </citation>
    <scope>NUCLEOTIDE SEQUENCE [LARGE SCALE GENOMIC DNA]</scope>
    <source>
        <strain evidence="2 5">MSSRF38</strain>
    </source>
</reference>
<evidence type="ECO:0000313" key="4">
    <source>
        <dbReference type="Proteomes" id="UP000196125"/>
    </source>
</evidence>
<evidence type="ECO:0000313" key="5">
    <source>
        <dbReference type="Proteomes" id="UP001283366"/>
    </source>
</evidence>
<dbReference type="Proteomes" id="UP001283366">
    <property type="component" value="Unassembled WGS sequence"/>
</dbReference>
<name>A0A1Y6IRN9_9VIBR</name>
<dbReference type="OrthoDB" id="5588773at2"/>
<organism evidence="3 4">
    <name type="scientific">Vibrio mangrovi</name>
    <dbReference type="NCBI Taxonomy" id="474394"/>
    <lineage>
        <taxon>Bacteria</taxon>
        <taxon>Pseudomonadati</taxon>
        <taxon>Pseudomonadota</taxon>
        <taxon>Gammaproteobacteria</taxon>
        <taxon>Vibrionales</taxon>
        <taxon>Vibrionaceae</taxon>
        <taxon>Vibrio</taxon>
    </lineage>
</organism>
<accession>A0A1Y6IRN9</accession>
<dbReference type="RefSeq" id="WP_087480345.1">
    <property type="nucleotide sequence ID" value="NZ_AP024883.1"/>
</dbReference>
<feature type="domain" description="YjiS-like" evidence="1">
    <location>
        <begin position="26"/>
        <end position="59"/>
    </location>
</feature>
<dbReference type="Pfam" id="PF06568">
    <property type="entry name" value="YjiS-like"/>
    <property type="match status" value="1"/>
</dbReference>
<reference evidence="3 4" key="1">
    <citation type="submission" date="2017-05" db="EMBL/GenBank/DDBJ databases">
        <authorList>
            <person name="Song R."/>
            <person name="Chenine A.L."/>
            <person name="Ruprecht R.M."/>
        </authorList>
    </citation>
    <scope>NUCLEOTIDE SEQUENCE [LARGE SCALE GENOMIC DNA]</scope>
    <source>
        <strain evidence="3 4">CECT 7927</strain>
    </source>
</reference>
<proteinExistence type="predicted"/>
<keyword evidence="5" id="KW-1185">Reference proteome</keyword>
<evidence type="ECO:0000313" key="3">
    <source>
        <dbReference type="EMBL" id="SMS00288.1"/>
    </source>
</evidence>
<dbReference type="EMBL" id="JAWRCO010000001">
    <property type="protein sequence ID" value="MDW6001685.1"/>
    <property type="molecule type" value="Genomic_DNA"/>
</dbReference>
<gene>
    <name evidence="2" type="ORF">SBX37_02065</name>
    <name evidence="3" type="ORF">VIM7927_01538</name>
</gene>
<evidence type="ECO:0000259" key="1">
    <source>
        <dbReference type="Pfam" id="PF06568"/>
    </source>
</evidence>